<evidence type="ECO:0000313" key="1">
    <source>
        <dbReference type="EMBL" id="NYE14904.1"/>
    </source>
</evidence>
<evidence type="ECO:0000313" key="2">
    <source>
        <dbReference type="Proteomes" id="UP000591272"/>
    </source>
</evidence>
<proteinExistence type="predicted"/>
<dbReference type="AlphaFoldDB" id="A0A7Y9KGN5"/>
<comment type="caution">
    <text evidence="1">The sequence shown here is derived from an EMBL/GenBank/DDBJ whole genome shotgun (WGS) entry which is preliminary data.</text>
</comment>
<sequence>MHLIAPDAASTDQLAEFFSAIGETGVLESVGRLGASPLSDKGSTAYLSDAVIGTAEEFAAAFSAYRDAGRDWSLHASRGYIAIAIDASEPDITRTNFIRHYPKVAAF</sequence>
<gene>
    <name evidence="1" type="ORF">BJ999_005200</name>
</gene>
<dbReference type="RefSeq" id="WP_179835696.1">
    <property type="nucleotide sequence ID" value="NZ_BMRD01000031.1"/>
</dbReference>
<keyword evidence="2" id="KW-1185">Reference proteome</keyword>
<protein>
    <submittedName>
        <fullName evidence="1">Uncharacterized protein</fullName>
    </submittedName>
</protein>
<dbReference type="Proteomes" id="UP000591272">
    <property type="component" value="Unassembled WGS sequence"/>
</dbReference>
<name>A0A7Y9KGN5_9ACTN</name>
<reference evidence="1 2" key="1">
    <citation type="submission" date="2020-07" db="EMBL/GenBank/DDBJ databases">
        <title>Sequencing the genomes of 1000 actinobacteria strains.</title>
        <authorList>
            <person name="Klenk H.-P."/>
        </authorList>
    </citation>
    <scope>NUCLEOTIDE SEQUENCE [LARGE SCALE GENOMIC DNA]</scope>
    <source>
        <strain evidence="1 2">DSM 43461</strain>
    </source>
</reference>
<organism evidence="1 2">
    <name type="scientific">Actinomadura citrea</name>
    <dbReference type="NCBI Taxonomy" id="46158"/>
    <lineage>
        <taxon>Bacteria</taxon>
        <taxon>Bacillati</taxon>
        <taxon>Actinomycetota</taxon>
        <taxon>Actinomycetes</taxon>
        <taxon>Streptosporangiales</taxon>
        <taxon>Thermomonosporaceae</taxon>
        <taxon>Actinomadura</taxon>
    </lineage>
</organism>
<dbReference type="EMBL" id="JACCBT010000001">
    <property type="protein sequence ID" value="NYE14904.1"/>
    <property type="molecule type" value="Genomic_DNA"/>
</dbReference>
<accession>A0A7Y9KGN5</accession>